<feature type="domain" description="DUF6815" evidence="2">
    <location>
        <begin position="260"/>
        <end position="359"/>
    </location>
</feature>
<dbReference type="AlphaFoldDB" id="A0A2V0PC23"/>
<dbReference type="GO" id="GO:0005524">
    <property type="term" value="F:ATP binding"/>
    <property type="evidence" value="ECO:0007669"/>
    <property type="project" value="InterPro"/>
</dbReference>
<organism evidence="3 4">
    <name type="scientific">Raphidocelis subcapitata</name>
    <dbReference type="NCBI Taxonomy" id="307507"/>
    <lineage>
        <taxon>Eukaryota</taxon>
        <taxon>Viridiplantae</taxon>
        <taxon>Chlorophyta</taxon>
        <taxon>core chlorophytes</taxon>
        <taxon>Chlorophyceae</taxon>
        <taxon>CS clade</taxon>
        <taxon>Sphaeropleales</taxon>
        <taxon>Selenastraceae</taxon>
        <taxon>Raphidocelis</taxon>
    </lineage>
</organism>
<dbReference type="Proteomes" id="UP000247498">
    <property type="component" value="Unassembled WGS sequence"/>
</dbReference>
<name>A0A2V0PC23_9CHLO</name>
<dbReference type="Pfam" id="PF20668">
    <property type="entry name" value="DUF6815"/>
    <property type="match status" value="1"/>
</dbReference>
<accession>A0A2V0PC23</accession>
<sequence>MEPCHRGTKLAQRPGKPSARADQGPSPALRAASAEARRRVVVFEVAGGGDKGPDGHRRDTLPIVRALKARGWDAEVLFYTDADRAALTAHAAASADAFLFRVNPGAYEGYSEEAFLQMGRDLHAAGCHALQHPDVMLSYGAKDSLVKLRSTATGLGDTEVYYDAGSFLAGFPKTLAQSDRVLKQNRGSAGEGIFVVKPHGWRRTRRLAAVPGDALVEATEMSDNSTRVHRLADFMAACEQYTQGANGLLVDQRFLPRIVEGEVRVLMIYDRPVSVVHKRPAEGAMSATLFSGASYTYDDASDPKWRRLLARWTAGLPQVRALLGGLDYPLIWTADFILDTNPDGSDAYRLGELNASCVGFTTHLELAEVVADAIISVVTAARRDAGADIAAPPATPPPRAAVAERGVAAYAPQAAYVVA</sequence>
<dbReference type="InParanoid" id="A0A2V0PC23"/>
<proteinExistence type="predicted"/>
<reference evidence="3 4" key="1">
    <citation type="journal article" date="2018" name="Sci. Rep.">
        <title>Raphidocelis subcapitata (=Pseudokirchneriella subcapitata) provides an insight into genome evolution and environmental adaptations in the Sphaeropleales.</title>
        <authorList>
            <person name="Suzuki S."/>
            <person name="Yamaguchi H."/>
            <person name="Nakajima N."/>
            <person name="Kawachi M."/>
        </authorList>
    </citation>
    <scope>NUCLEOTIDE SEQUENCE [LARGE SCALE GENOMIC DNA]</scope>
    <source>
        <strain evidence="3 4">NIES-35</strain>
    </source>
</reference>
<dbReference type="NCBIfam" id="NF033816">
    <property type="entry name" value="Cj0069_fam"/>
    <property type="match status" value="1"/>
</dbReference>
<evidence type="ECO:0000259" key="2">
    <source>
        <dbReference type="Pfam" id="PF20668"/>
    </source>
</evidence>
<evidence type="ECO:0000313" key="3">
    <source>
        <dbReference type="EMBL" id="GBF94655.1"/>
    </source>
</evidence>
<comment type="caution">
    <text evidence="3">The sequence shown here is derived from an EMBL/GenBank/DDBJ whole genome shotgun (WGS) entry which is preliminary data.</text>
</comment>
<evidence type="ECO:0000256" key="1">
    <source>
        <dbReference type="SAM" id="MobiDB-lite"/>
    </source>
</evidence>
<evidence type="ECO:0000313" key="4">
    <source>
        <dbReference type="Proteomes" id="UP000247498"/>
    </source>
</evidence>
<keyword evidence="4" id="KW-1185">Reference proteome</keyword>
<dbReference type="EMBL" id="BDRX01000054">
    <property type="protein sequence ID" value="GBF94655.1"/>
    <property type="molecule type" value="Genomic_DNA"/>
</dbReference>
<dbReference type="InterPro" id="IPR049212">
    <property type="entry name" value="DUF6815"/>
</dbReference>
<feature type="region of interest" description="Disordered" evidence="1">
    <location>
        <begin position="1"/>
        <end position="33"/>
    </location>
</feature>
<dbReference type="SUPFAM" id="SSF56059">
    <property type="entry name" value="Glutathione synthetase ATP-binding domain-like"/>
    <property type="match status" value="1"/>
</dbReference>
<protein>
    <recommendedName>
        <fullName evidence="2">DUF6815 domain-containing protein</fullName>
    </recommendedName>
</protein>
<gene>
    <name evidence="3" type="ORF">Rsub_07391</name>
</gene>
<dbReference type="OrthoDB" id="10256152at2759"/>
<dbReference type="GO" id="GO:0004363">
    <property type="term" value="F:glutathione synthase activity"/>
    <property type="evidence" value="ECO:0007669"/>
    <property type="project" value="InterPro"/>
</dbReference>